<dbReference type="AlphaFoldDB" id="A0A1I1ZRP1"/>
<sequence length="268" mass="29387">MKAHVAGATGTETVNSPLRREAFSRISRVTDDPSPLSPEPEPTDPTVVAEPSWTYPAVGVVFTVLGAGLGWGVRLLADWLVSLPWAPMRGPAELVNSLPEPWVTLGLVALGALAGTTLALHAYHDSLTVTVGADRVALHRRGSTREWPGETVEVACRDGKQLVLLDGDTAELAREEFDLKTDRLATAFRSHGYRWADEDPCADEFRRWVPDTPGMPTGADALLKARARALRHSDSNEDARELRDELARLGVVVRDSDKKQYWRLSHGR</sequence>
<accession>A0A1I1ZRP1</accession>
<evidence type="ECO:0000259" key="3">
    <source>
        <dbReference type="Pfam" id="PF23494"/>
    </source>
</evidence>
<organism evidence="4 5">
    <name type="scientific">Actinopolyspora alba</name>
    <dbReference type="NCBI Taxonomy" id="673379"/>
    <lineage>
        <taxon>Bacteria</taxon>
        <taxon>Bacillati</taxon>
        <taxon>Actinomycetota</taxon>
        <taxon>Actinomycetes</taxon>
        <taxon>Actinopolysporales</taxon>
        <taxon>Actinopolysporaceae</taxon>
        <taxon>Actinopolyspora</taxon>
        <taxon>Actinopolyspora alba group</taxon>
    </lineage>
</organism>
<feature type="domain" description="Cysteinyl-tRNA ligase anticodon binding" evidence="2">
    <location>
        <begin position="212"/>
        <end position="263"/>
    </location>
</feature>
<evidence type="ECO:0000313" key="5">
    <source>
        <dbReference type="Proteomes" id="UP000198716"/>
    </source>
</evidence>
<feature type="domain" description="YqeB PH" evidence="3">
    <location>
        <begin position="46"/>
        <end position="196"/>
    </location>
</feature>
<dbReference type="EMBL" id="FOMZ01000011">
    <property type="protein sequence ID" value="SFE34306.1"/>
    <property type="molecule type" value="Genomic_DNA"/>
</dbReference>
<dbReference type="Proteomes" id="UP000198716">
    <property type="component" value="Unassembled WGS sequence"/>
</dbReference>
<dbReference type="InterPro" id="IPR056411">
    <property type="entry name" value="CysS_C"/>
</dbReference>
<reference evidence="5" key="1">
    <citation type="submission" date="2016-10" db="EMBL/GenBank/DDBJ databases">
        <authorList>
            <person name="Varghese N."/>
            <person name="Submissions S."/>
        </authorList>
    </citation>
    <scope>NUCLEOTIDE SEQUENCE [LARGE SCALE GENOMIC DNA]</scope>
    <source>
        <strain evidence="5">DSM 45004</strain>
    </source>
</reference>
<evidence type="ECO:0000259" key="2">
    <source>
        <dbReference type="Pfam" id="PF23493"/>
    </source>
</evidence>
<evidence type="ECO:0000256" key="1">
    <source>
        <dbReference type="SAM" id="MobiDB-lite"/>
    </source>
</evidence>
<evidence type="ECO:0008006" key="6">
    <source>
        <dbReference type="Google" id="ProtNLM"/>
    </source>
</evidence>
<keyword evidence="5" id="KW-1185">Reference proteome</keyword>
<proteinExistence type="predicted"/>
<protein>
    <recommendedName>
        <fullName evidence="6">DUF308 domain-containing protein</fullName>
    </recommendedName>
</protein>
<dbReference type="Pfam" id="PF23493">
    <property type="entry name" value="CysS_C"/>
    <property type="match status" value="1"/>
</dbReference>
<evidence type="ECO:0000313" key="4">
    <source>
        <dbReference type="EMBL" id="SFE34306.1"/>
    </source>
</evidence>
<gene>
    <name evidence="4" type="ORF">SAMN04487819_111113</name>
</gene>
<feature type="region of interest" description="Disordered" evidence="1">
    <location>
        <begin position="29"/>
        <end position="48"/>
    </location>
</feature>
<dbReference type="InterPro" id="IPR057798">
    <property type="entry name" value="PH_YqeB"/>
</dbReference>
<feature type="region of interest" description="Disordered" evidence="1">
    <location>
        <begin position="1"/>
        <end position="21"/>
    </location>
</feature>
<dbReference type="Pfam" id="PF23494">
    <property type="entry name" value="bPH_10"/>
    <property type="match status" value="1"/>
</dbReference>
<name>A0A1I1ZRP1_9ACTN</name>